<proteinExistence type="predicted"/>
<accession>A0A327XGR4</accession>
<keyword evidence="4" id="KW-1185">Reference proteome</keyword>
<dbReference type="GO" id="GO:0015074">
    <property type="term" value="P:DNA integration"/>
    <property type="evidence" value="ECO:0007669"/>
    <property type="project" value="InterPro"/>
</dbReference>
<feature type="region of interest" description="Disordered" evidence="1">
    <location>
        <begin position="238"/>
        <end position="270"/>
    </location>
</feature>
<dbReference type="GO" id="GO:0003676">
    <property type="term" value="F:nucleic acid binding"/>
    <property type="evidence" value="ECO:0007669"/>
    <property type="project" value="InterPro"/>
</dbReference>
<dbReference type="Proteomes" id="UP000249165">
    <property type="component" value="Unassembled WGS sequence"/>
</dbReference>
<dbReference type="PROSITE" id="PS50994">
    <property type="entry name" value="INTEGRASE"/>
    <property type="match status" value="1"/>
</dbReference>
<comment type="caution">
    <text evidence="3">The sequence shown here is derived from an EMBL/GenBank/DDBJ whole genome shotgun (WGS) entry which is preliminary data.</text>
</comment>
<dbReference type="SUPFAM" id="SSF53098">
    <property type="entry name" value="Ribonuclease H-like"/>
    <property type="match status" value="1"/>
</dbReference>
<dbReference type="InterPro" id="IPR001584">
    <property type="entry name" value="Integrase_cat-core"/>
</dbReference>
<evidence type="ECO:0000256" key="1">
    <source>
        <dbReference type="SAM" id="MobiDB-lite"/>
    </source>
</evidence>
<dbReference type="InterPro" id="IPR012337">
    <property type="entry name" value="RNaseH-like_sf"/>
</dbReference>
<dbReference type="EMBL" id="QLMG01000100">
    <property type="protein sequence ID" value="RAK07441.1"/>
    <property type="molecule type" value="Genomic_DNA"/>
</dbReference>
<dbReference type="RefSeq" id="WP_111551430.1">
    <property type="nucleotide sequence ID" value="NZ_LIGL01000009.1"/>
</dbReference>
<feature type="domain" description="Integrase catalytic" evidence="2">
    <location>
        <begin position="57"/>
        <end position="259"/>
    </location>
</feature>
<evidence type="ECO:0000313" key="3">
    <source>
        <dbReference type="EMBL" id="RAK07441.1"/>
    </source>
</evidence>
<protein>
    <submittedName>
        <fullName evidence="3">Putative transposase</fullName>
    </submittedName>
</protein>
<evidence type="ECO:0000313" key="4">
    <source>
        <dbReference type="Proteomes" id="UP000249165"/>
    </source>
</evidence>
<gene>
    <name evidence="3" type="ORF">ATI53_11004</name>
</gene>
<dbReference type="AlphaFoldDB" id="A0A327XGR4"/>
<organism evidence="3 4">
    <name type="scientific">Salipiger aestuarii</name>
    <dbReference type="NCBI Taxonomy" id="568098"/>
    <lineage>
        <taxon>Bacteria</taxon>
        <taxon>Pseudomonadati</taxon>
        <taxon>Pseudomonadota</taxon>
        <taxon>Alphaproteobacteria</taxon>
        <taxon>Rhodobacterales</taxon>
        <taxon>Roseobacteraceae</taxon>
        <taxon>Salipiger</taxon>
    </lineage>
</organism>
<dbReference type="InterPro" id="IPR036397">
    <property type="entry name" value="RNaseH_sf"/>
</dbReference>
<dbReference type="OrthoDB" id="9814072at2"/>
<sequence length="287" mass="31900">MTEPREKVAEGKPEIVCPSRETVRQAIRKLNPFDITLTRKGREAANRQFAPVGMGLDIARPMQRVEFDQWEDDAITLMAEGGLFHHLTDEEKKALGLDKKKARWWITVAICCATRCIVGLVVSRQPNSQSALRVIEMMMRDKGVWGDACGALTPWNQFGWPSVIVTDCASYNISSVVQARVSDLGITLQYCAAANPESKGRIERVFGTFATQLMPRLSGRNRSSADVLSPWAACRMKRPPRGEHAGRGMAGQRGVRRPVRARKQGNGLGRDSRLRTCRIALTVRASP</sequence>
<name>A0A327XGR4_9RHOB</name>
<feature type="compositionally biased region" description="Basic residues" evidence="1">
    <location>
        <begin position="254"/>
        <end position="263"/>
    </location>
</feature>
<evidence type="ECO:0000259" key="2">
    <source>
        <dbReference type="PROSITE" id="PS50994"/>
    </source>
</evidence>
<reference evidence="3 4" key="1">
    <citation type="submission" date="2018-06" db="EMBL/GenBank/DDBJ databases">
        <title>Genomic Encyclopedia of Archaeal and Bacterial Type Strains, Phase II (KMG-II): from individual species to whole genera.</title>
        <authorList>
            <person name="Goeker M."/>
        </authorList>
    </citation>
    <scope>NUCLEOTIDE SEQUENCE [LARGE SCALE GENOMIC DNA]</scope>
    <source>
        <strain evidence="3 4">DSM 22011</strain>
    </source>
</reference>
<dbReference type="Gene3D" id="3.30.420.10">
    <property type="entry name" value="Ribonuclease H-like superfamily/Ribonuclease H"/>
    <property type="match status" value="1"/>
</dbReference>